<dbReference type="RefSeq" id="WP_118271915.1">
    <property type="nucleotide sequence ID" value="NZ_QSJI01000003.1"/>
</dbReference>
<dbReference type="EMBL" id="QSJI01000003">
    <property type="protein sequence ID" value="RHD56064.1"/>
    <property type="molecule type" value="Genomic_DNA"/>
</dbReference>
<gene>
    <name evidence="1" type="ORF">DW787_05130</name>
</gene>
<name>A0A414FX93_9ACTN</name>
<comment type="caution">
    <text evidence="1">The sequence shown here is derived from an EMBL/GenBank/DDBJ whole genome shotgun (WGS) entry which is preliminary data.</text>
</comment>
<evidence type="ECO:0000313" key="1">
    <source>
        <dbReference type="EMBL" id="RHD56064.1"/>
    </source>
</evidence>
<reference evidence="1 2" key="1">
    <citation type="submission" date="2018-08" db="EMBL/GenBank/DDBJ databases">
        <title>A genome reference for cultivated species of the human gut microbiota.</title>
        <authorList>
            <person name="Zou Y."/>
            <person name="Xue W."/>
            <person name="Luo G."/>
        </authorList>
    </citation>
    <scope>NUCLEOTIDE SEQUENCE [LARGE SCALE GENOMIC DNA]</scope>
    <source>
        <strain evidence="1 2">AM30-5LB</strain>
    </source>
</reference>
<proteinExistence type="predicted"/>
<protein>
    <submittedName>
        <fullName evidence="1">Uncharacterized protein</fullName>
    </submittedName>
</protein>
<dbReference type="Proteomes" id="UP000286050">
    <property type="component" value="Unassembled WGS sequence"/>
</dbReference>
<organism evidence="1 2">
    <name type="scientific">Collinsella intestinalis</name>
    <dbReference type="NCBI Taxonomy" id="147207"/>
    <lineage>
        <taxon>Bacteria</taxon>
        <taxon>Bacillati</taxon>
        <taxon>Actinomycetota</taxon>
        <taxon>Coriobacteriia</taxon>
        <taxon>Coriobacteriales</taxon>
        <taxon>Coriobacteriaceae</taxon>
        <taxon>Collinsella</taxon>
    </lineage>
</organism>
<evidence type="ECO:0000313" key="2">
    <source>
        <dbReference type="Proteomes" id="UP000286050"/>
    </source>
</evidence>
<sequence>MKDLLKTGFEAGSVMLTKQARKLVVGGESAEYPVYRIKLSELRYNPQNDRIATWVSEYDENHEVKLSDTDDAQEFNDVVEGFIVNSDPDKLRLTEKSIKENGQQEPGVILANGLVLDGNRRFTCLRRLSRNDERFNWFEAIILDNAIGNDRETVKCLELMLQFGREERVSYDPVDRLVGIYRDLIDDATRIETLTPEKYAHSAGIAQSKLNGLIEKARLMSEFLDAANASKRFSLARGLKIDGPLTEIQSMFKKCLSPEEAQRIKSIAFANMLVEPDQISPFMRKIKKIINAGDCEEFLCREDELALEVYERLEEEDEVTADVIRDKLRADLDLKDRMKCEVDRAQFSMQQKKLLKSPASALRDAVAILSTIDLVILAKLKKGQVQEIHEGIDEIRDVVDRLELAINEAVRRTAD</sequence>
<dbReference type="AlphaFoldDB" id="A0A414FX93"/>
<accession>A0A414FX93</accession>